<dbReference type="AlphaFoldDB" id="A0ABC8LLG1"/>
<keyword evidence="2" id="KW-1185">Reference proteome</keyword>
<name>A0ABC8LLG1_ERUVS</name>
<organism evidence="1 2">
    <name type="scientific">Eruca vesicaria subsp. sativa</name>
    <name type="common">Garden rocket</name>
    <name type="synonym">Eruca sativa</name>
    <dbReference type="NCBI Taxonomy" id="29727"/>
    <lineage>
        <taxon>Eukaryota</taxon>
        <taxon>Viridiplantae</taxon>
        <taxon>Streptophyta</taxon>
        <taxon>Embryophyta</taxon>
        <taxon>Tracheophyta</taxon>
        <taxon>Spermatophyta</taxon>
        <taxon>Magnoliopsida</taxon>
        <taxon>eudicotyledons</taxon>
        <taxon>Gunneridae</taxon>
        <taxon>Pentapetalae</taxon>
        <taxon>rosids</taxon>
        <taxon>malvids</taxon>
        <taxon>Brassicales</taxon>
        <taxon>Brassicaceae</taxon>
        <taxon>Brassiceae</taxon>
        <taxon>Eruca</taxon>
    </lineage>
</organism>
<reference evidence="1 2" key="1">
    <citation type="submission" date="2022-03" db="EMBL/GenBank/DDBJ databases">
        <authorList>
            <person name="Macdonald S."/>
            <person name="Ahmed S."/>
            <person name="Newling K."/>
        </authorList>
    </citation>
    <scope>NUCLEOTIDE SEQUENCE [LARGE SCALE GENOMIC DNA]</scope>
</reference>
<sequence>MATNEKGISYYECNSFKDDGLHIRHRCVFAMEEELTEVKKEAAEVRKRLCKMEYKISEMREEMKQLKELVKYSQ</sequence>
<accession>A0ABC8LLG1</accession>
<comment type="caution">
    <text evidence="1">The sequence shown here is derived from an EMBL/GenBank/DDBJ whole genome shotgun (WGS) entry which is preliminary data.</text>
</comment>
<dbReference type="Proteomes" id="UP001642260">
    <property type="component" value="Unassembled WGS sequence"/>
</dbReference>
<protein>
    <submittedName>
        <fullName evidence="1">Uncharacterized protein</fullName>
    </submittedName>
</protein>
<evidence type="ECO:0000313" key="1">
    <source>
        <dbReference type="EMBL" id="CAH8384542.1"/>
    </source>
</evidence>
<evidence type="ECO:0000313" key="2">
    <source>
        <dbReference type="Proteomes" id="UP001642260"/>
    </source>
</evidence>
<gene>
    <name evidence="1" type="ORF">ERUC_LOCUS37025</name>
</gene>
<dbReference type="EMBL" id="CAKOAT010628154">
    <property type="protein sequence ID" value="CAH8384542.1"/>
    <property type="molecule type" value="Genomic_DNA"/>
</dbReference>
<proteinExistence type="predicted"/>